<dbReference type="EMBL" id="JACNFK010000022">
    <property type="protein sequence ID" value="MBC8519357.1"/>
    <property type="molecule type" value="Genomic_DNA"/>
</dbReference>
<dbReference type="InterPro" id="IPR010743">
    <property type="entry name" value="Methionine_synth_MetW"/>
</dbReference>
<dbReference type="Proteomes" id="UP000654401">
    <property type="component" value="Unassembled WGS sequence"/>
</dbReference>
<sequence length="205" mass="23954">MTALRPDQEMICRWIHPKSRILDLGCGDGLLLRYLMDHLDVEGYGMELDDSKILNSLENGVNVIQSDLDHGLSDYFDDDSFDYVIMSLTLQAMNFPDQLLDEMLRVGKQGIITFPNFGYWKNRLQLMFHGKMPVTKALPNRWYNTPNIHLCTVSDFEKLCEKKGIRILQRSVIDNRHRERMLSRISPNLLGETAIYRFERLPYHS</sequence>
<dbReference type="Gene3D" id="3.40.50.150">
    <property type="entry name" value="Vaccinia Virus protein VP39"/>
    <property type="match status" value="1"/>
</dbReference>
<dbReference type="InterPro" id="IPR029063">
    <property type="entry name" value="SAM-dependent_MTases_sf"/>
</dbReference>
<proteinExistence type="predicted"/>
<dbReference type="Pfam" id="PF07021">
    <property type="entry name" value="MetW"/>
    <property type="match status" value="1"/>
</dbReference>
<accession>A0A8J6P7I5</accession>
<organism evidence="1 2">
    <name type="scientific">Candidatus Thiopontia autotrophica</name>
    <dbReference type="NCBI Taxonomy" id="2841688"/>
    <lineage>
        <taxon>Bacteria</taxon>
        <taxon>Pseudomonadati</taxon>
        <taxon>Pseudomonadota</taxon>
        <taxon>Gammaproteobacteria</taxon>
        <taxon>Candidatus Thiopontia</taxon>
    </lineage>
</organism>
<comment type="caution">
    <text evidence="1">The sequence shown here is derived from an EMBL/GenBank/DDBJ whole genome shotgun (WGS) entry which is preliminary data.</text>
</comment>
<dbReference type="SUPFAM" id="SSF53335">
    <property type="entry name" value="S-adenosyl-L-methionine-dependent methyltransferases"/>
    <property type="match status" value="1"/>
</dbReference>
<dbReference type="NCBIfam" id="TIGR02081">
    <property type="entry name" value="metW"/>
    <property type="match status" value="1"/>
</dbReference>
<reference evidence="1 2" key="1">
    <citation type="submission" date="2020-08" db="EMBL/GenBank/DDBJ databases">
        <title>Bridging the membrane lipid divide: bacteria of the FCB group superphylum have the potential to synthesize archaeal ether lipids.</title>
        <authorList>
            <person name="Villanueva L."/>
            <person name="Von Meijenfeldt F.A.B."/>
            <person name="Westbye A.B."/>
            <person name="Yadav S."/>
            <person name="Hopmans E.C."/>
            <person name="Dutilh B.E."/>
            <person name="Sinninghe Damste J.S."/>
        </authorList>
    </citation>
    <scope>NUCLEOTIDE SEQUENCE [LARGE SCALE GENOMIC DNA]</scope>
    <source>
        <strain evidence="1">NIOZ-UU100</strain>
    </source>
</reference>
<gene>
    <name evidence="1" type="primary">metW</name>
    <name evidence="1" type="ORF">H8D24_02985</name>
</gene>
<name>A0A8J6P7I5_9GAMM</name>
<dbReference type="CDD" id="cd02440">
    <property type="entry name" value="AdoMet_MTases"/>
    <property type="match status" value="1"/>
</dbReference>
<evidence type="ECO:0000313" key="1">
    <source>
        <dbReference type="EMBL" id="MBC8519357.1"/>
    </source>
</evidence>
<protein>
    <submittedName>
        <fullName evidence="1">Methionine biosynthesis protein MetW</fullName>
    </submittedName>
</protein>
<dbReference type="AlphaFoldDB" id="A0A8J6P7I5"/>
<evidence type="ECO:0000313" key="2">
    <source>
        <dbReference type="Proteomes" id="UP000654401"/>
    </source>
</evidence>